<dbReference type="HOGENOM" id="CLU_206692_0_0_3"/>
<dbReference type="EMBL" id="CP003940">
    <property type="protein sequence ID" value="AFZ46964.1"/>
    <property type="molecule type" value="Genomic_DNA"/>
</dbReference>
<evidence type="ECO:0000313" key="1">
    <source>
        <dbReference type="EMBL" id="AFZ46964.1"/>
    </source>
</evidence>
<keyword evidence="2" id="KW-1185">Reference proteome</keyword>
<sequence>MRKSHFKKAILSLQARIDEHHEKIKLELKKDCPDERLIKHW</sequence>
<evidence type="ECO:0000313" key="2">
    <source>
        <dbReference type="Proteomes" id="UP000010483"/>
    </source>
</evidence>
<accession>K9YJC1</accession>
<dbReference type="KEGG" id="csn:Cyast_0992"/>
<reference evidence="2" key="1">
    <citation type="journal article" date="2013" name="Proc. Natl. Acad. Sci. U.S.A.">
        <title>Improving the coverage of the cyanobacterial phylum using diversity-driven genome sequencing.</title>
        <authorList>
            <person name="Shih P.M."/>
            <person name="Wu D."/>
            <person name="Latifi A."/>
            <person name="Axen S.D."/>
            <person name="Fewer D.P."/>
            <person name="Talla E."/>
            <person name="Calteau A."/>
            <person name="Cai F."/>
            <person name="Tandeau de Marsac N."/>
            <person name="Rippka R."/>
            <person name="Herdman M."/>
            <person name="Sivonen K."/>
            <person name="Coursin T."/>
            <person name="Laurent T."/>
            <person name="Goodwin L."/>
            <person name="Nolan M."/>
            <person name="Davenport K.W."/>
            <person name="Han C.S."/>
            <person name="Rubin E.M."/>
            <person name="Eisen J.A."/>
            <person name="Woyke T."/>
            <person name="Gugger M."/>
            <person name="Kerfeld C.A."/>
        </authorList>
    </citation>
    <scope>NUCLEOTIDE SEQUENCE [LARGE SCALE GENOMIC DNA]</scope>
    <source>
        <strain evidence="2">ATCC 29140 / PCC 7202</strain>
    </source>
</reference>
<organism evidence="1 2">
    <name type="scientific">Cyanobacterium stanieri (strain ATCC 29140 / PCC 7202)</name>
    <dbReference type="NCBI Taxonomy" id="292563"/>
    <lineage>
        <taxon>Bacteria</taxon>
        <taxon>Bacillati</taxon>
        <taxon>Cyanobacteriota</taxon>
        <taxon>Cyanophyceae</taxon>
        <taxon>Oscillatoriophycideae</taxon>
        <taxon>Chroococcales</taxon>
        <taxon>Geminocystaceae</taxon>
        <taxon>Cyanobacterium</taxon>
    </lineage>
</organism>
<gene>
    <name evidence="1" type="ordered locus">Cyast_0992</name>
</gene>
<protein>
    <submittedName>
        <fullName evidence="1">Uncharacterized protein</fullName>
    </submittedName>
</protein>
<name>K9YJC1_CYASC</name>
<proteinExistence type="predicted"/>
<dbReference type="BioCyc" id="CSTA292563:G1353-1000-MONOMER"/>
<dbReference type="STRING" id="292563.Cyast_0992"/>
<dbReference type="AlphaFoldDB" id="K9YJC1"/>
<dbReference type="Proteomes" id="UP000010483">
    <property type="component" value="Chromosome"/>
</dbReference>